<dbReference type="InterPro" id="IPR058931">
    <property type="entry name" value="SnoaL_6"/>
</dbReference>
<dbReference type="OMA" id="ITKHRAI"/>
<dbReference type="PANTHER" id="PTHR14187:SF5">
    <property type="entry name" value="HEAT SHOCK 70 KDA PROTEIN 12A"/>
    <property type="match status" value="1"/>
</dbReference>
<dbReference type="PANTHER" id="PTHR14187">
    <property type="entry name" value="ALPHA KINASE/ELONGATION FACTOR 2 KINASE"/>
    <property type="match status" value="1"/>
</dbReference>
<dbReference type="GO" id="GO:0005524">
    <property type="term" value="F:ATP binding"/>
    <property type="evidence" value="ECO:0007669"/>
    <property type="project" value="UniProtKB-KW"/>
</dbReference>
<evidence type="ECO:0000259" key="3">
    <source>
        <dbReference type="Pfam" id="PF26528"/>
    </source>
</evidence>
<reference evidence="4 5" key="1">
    <citation type="submission" date="2018-02" db="EMBL/GenBank/DDBJ databases">
        <title>Fusarium culmorum secondary metabolites in fungal-bacterial-plant interactions.</title>
        <authorList>
            <person name="Schmidt R."/>
        </authorList>
    </citation>
    <scope>NUCLEOTIDE SEQUENCE [LARGE SCALE GENOMIC DNA]</scope>
    <source>
        <strain evidence="4 5">PV</strain>
    </source>
</reference>
<dbReference type="CDD" id="cd10170">
    <property type="entry name" value="ASKHA_NBD_HSP70"/>
    <property type="match status" value="1"/>
</dbReference>
<dbReference type="SUPFAM" id="SSF53067">
    <property type="entry name" value="Actin-like ATPase domain"/>
    <property type="match status" value="2"/>
</dbReference>
<dbReference type="OrthoDB" id="2963168at2759"/>
<dbReference type="Pfam" id="PF26528">
    <property type="entry name" value="SnoaL_6"/>
    <property type="match status" value="1"/>
</dbReference>
<comment type="caution">
    <text evidence="4">The sequence shown here is derived from an EMBL/GenBank/DDBJ whole genome shotgun (WGS) entry which is preliminary data.</text>
</comment>
<evidence type="ECO:0000256" key="2">
    <source>
        <dbReference type="ARBA" id="ARBA00022840"/>
    </source>
</evidence>
<proteinExistence type="predicted"/>
<dbReference type="AlphaFoldDB" id="A0A2T4GY14"/>
<dbReference type="InterPro" id="IPR043129">
    <property type="entry name" value="ATPase_NBD"/>
</dbReference>
<protein>
    <recommendedName>
        <fullName evidence="3">SnoaL-like domain-containing protein</fullName>
    </recommendedName>
</protein>
<organism evidence="4 5">
    <name type="scientific">Fusarium culmorum</name>
    <dbReference type="NCBI Taxonomy" id="5516"/>
    <lineage>
        <taxon>Eukaryota</taxon>
        <taxon>Fungi</taxon>
        <taxon>Dikarya</taxon>
        <taxon>Ascomycota</taxon>
        <taxon>Pezizomycotina</taxon>
        <taxon>Sordariomycetes</taxon>
        <taxon>Hypocreomycetidae</taxon>
        <taxon>Hypocreales</taxon>
        <taxon>Nectriaceae</taxon>
        <taxon>Fusarium</taxon>
    </lineage>
</organism>
<keyword evidence="5" id="KW-1185">Reference proteome</keyword>
<dbReference type="Proteomes" id="UP000241587">
    <property type="component" value="Unassembled WGS sequence"/>
</dbReference>
<dbReference type="GO" id="GO:0140662">
    <property type="term" value="F:ATP-dependent protein folding chaperone"/>
    <property type="evidence" value="ECO:0007669"/>
    <property type="project" value="InterPro"/>
</dbReference>
<dbReference type="Gene3D" id="3.30.420.40">
    <property type="match status" value="1"/>
</dbReference>
<dbReference type="InterPro" id="IPR013126">
    <property type="entry name" value="Hsp_70_fam"/>
</dbReference>
<gene>
    <name evidence="4" type="ORF">FCULG_00005656</name>
</gene>
<dbReference type="Pfam" id="PF00012">
    <property type="entry name" value="HSP70"/>
    <property type="match status" value="1"/>
</dbReference>
<name>A0A2T4GY14_FUSCU</name>
<dbReference type="EMBL" id="PVEM01000006">
    <property type="protein sequence ID" value="PTD08421.1"/>
    <property type="molecule type" value="Genomic_DNA"/>
</dbReference>
<feature type="non-terminal residue" evidence="4">
    <location>
        <position position="712"/>
    </location>
</feature>
<accession>A0A2T4GY14</accession>
<keyword evidence="2" id="KW-0067">ATP-binding</keyword>
<keyword evidence="1" id="KW-0547">Nucleotide-binding</keyword>
<evidence type="ECO:0000256" key="1">
    <source>
        <dbReference type="ARBA" id="ARBA00022741"/>
    </source>
</evidence>
<sequence>MPFVLDSDKCFDKFVAIGIDFGTTYTGVSWARSTDPKDINAITGWPSEDHRNKNEIQVPTLYDVKSQKWGYQITPDMNPMKWFKLLLLNKEDITKEAGGNSVQLRQTIEILETSDDKITPVQAVGLYLKKVWNHTYASLGSMIDIDNLPLRVAITVPAIWPDYAKNLMKEAAKIAGITKHRAIGETTLMTVEEPEAAALASLFQRNSFLDIKKDESFVVCDAGGGTIDVISYTVVSERPFKLEECIPGRGKLDGAFLIDQAFFSYLRGKAKLKIKSLKVYDYNQFISREWELGAKRSFSSADEPEYYHLHPPSDAYGTLARIRKRETLAISKLDMTGFFARSLTGIKYLVGDQYKEVRLVTGKDPKRILLVGGLGSSEYIYNVLNESFDNKILRPSEGWSAVARGAVLRLLQENIASQRVRSPLQTKLLNVLPDVVSRRSRYNYGILGDRPIAGLDLDPQDVVIMNPEGVRVTSRMRWYLHKGEKVDKESRYPVIYHEYHRVWDCLPPKCTFEIMYCEDNVAPKRKTPSVLPLCRIECEWDKPLEEWKTVGDPSEGWKKHDDLEVAMGLRGEPKWMIRVGSRRQEHRFDIEYTGNPSYAAKDSDTIIKYLFEAGPVLEDIYRKAGWLNEQTHGPPRSFYSARPLNSTEMEDFGTIKELAPAGFESVEEVKNKSKNEKWEGLRVNMWTQDENDKGILVKVQYWWRMEPLGQKM</sequence>
<evidence type="ECO:0000313" key="4">
    <source>
        <dbReference type="EMBL" id="PTD08421.1"/>
    </source>
</evidence>
<feature type="domain" description="SnoaL-like" evidence="3">
    <location>
        <begin position="595"/>
        <end position="708"/>
    </location>
</feature>
<evidence type="ECO:0000313" key="5">
    <source>
        <dbReference type="Proteomes" id="UP000241587"/>
    </source>
</evidence>